<dbReference type="Gene3D" id="3.40.50.720">
    <property type="entry name" value="NAD(P)-binding Rossmann-like Domain"/>
    <property type="match status" value="1"/>
</dbReference>
<evidence type="ECO:0000313" key="2">
    <source>
        <dbReference type="EMBL" id="GGJ63728.1"/>
    </source>
</evidence>
<proteinExistence type="predicted"/>
<protein>
    <submittedName>
        <fullName evidence="2">Short-chain dehydrogenase</fullName>
    </submittedName>
</protein>
<dbReference type="InterPro" id="IPR002347">
    <property type="entry name" value="SDR_fam"/>
</dbReference>
<gene>
    <name evidence="2" type="ORF">GCM10007173_23330</name>
</gene>
<dbReference type="PRINTS" id="PR00081">
    <property type="entry name" value="GDHRDH"/>
</dbReference>
<dbReference type="RefSeq" id="WP_188685843.1">
    <property type="nucleotide sequence ID" value="NZ_JBHLUT010000027.1"/>
</dbReference>
<keyword evidence="3" id="KW-1185">Reference proteome</keyword>
<evidence type="ECO:0000313" key="3">
    <source>
        <dbReference type="Proteomes" id="UP000606115"/>
    </source>
</evidence>
<evidence type="ECO:0000256" key="1">
    <source>
        <dbReference type="ARBA" id="ARBA00023002"/>
    </source>
</evidence>
<accession>A0ABQ2DQG0</accession>
<reference evidence="3" key="1">
    <citation type="journal article" date="2019" name="Int. J. Syst. Evol. Microbiol.">
        <title>The Global Catalogue of Microorganisms (GCM) 10K type strain sequencing project: providing services to taxonomists for standard genome sequencing and annotation.</title>
        <authorList>
            <consortium name="The Broad Institute Genomics Platform"/>
            <consortium name="The Broad Institute Genome Sequencing Center for Infectious Disease"/>
            <person name="Wu L."/>
            <person name="Ma J."/>
        </authorList>
    </citation>
    <scope>NUCLEOTIDE SEQUENCE [LARGE SCALE GENOMIC DNA]</scope>
    <source>
        <strain evidence="3">CGMCC 1.3685</strain>
    </source>
</reference>
<organism evidence="2 3">
    <name type="scientific">Glutamicibacter ardleyensis</name>
    <dbReference type="NCBI Taxonomy" id="225894"/>
    <lineage>
        <taxon>Bacteria</taxon>
        <taxon>Bacillati</taxon>
        <taxon>Actinomycetota</taxon>
        <taxon>Actinomycetes</taxon>
        <taxon>Micrococcales</taxon>
        <taxon>Micrococcaceae</taxon>
        <taxon>Glutamicibacter</taxon>
    </lineage>
</organism>
<sequence>MRDEFNLSKTIIITGGSDGIGAAAARTLVDRGHRVVIVGRSESKTRKIAAELGIPCYVADFADLAQVRGLAEELLQMYPEINVLANNAGGIMGERALTTAGYEKTFQVNHLSPFLLTRLLMPALIAGGATIIQTASVAARIFGRLNLEDLQNADGYTPQRAYGNAKLANILFTQELQHRFGTRGITAVAFHPGIVASSFASETTHFMRYIYHGPLKRLFTVTPAQGSDQLVWLAEGTPGVTFHPGAYYESRRIATKVNPEMHNSQTAEQLWNASDSLL</sequence>
<comment type="caution">
    <text evidence="2">The sequence shown here is derived from an EMBL/GenBank/DDBJ whole genome shotgun (WGS) entry which is preliminary data.</text>
</comment>
<dbReference type="PANTHER" id="PTHR43157">
    <property type="entry name" value="PHOSPHATIDYLINOSITOL-GLYCAN BIOSYNTHESIS CLASS F PROTEIN-RELATED"/>
    <property type="match status" value="1"/>
</dbReference>
<dbReference type="SUPFAM" id="SSF51735">
    <property type="entry name" value="NAD(P)-binding Rossmann-fold domains"/>
    <property type="match status" value="1"/>
</dbReference>
<name>A0ABQ2DQG0_9MICC</name>
<dbReference type="InterPro" id="IPR036291">
    <property type="entry name" value="NAD(P)-bd_dom_sf"/>
</dbReference>
<dbReference type="EMBL" id="BMKX01000005">
    <property type="protein sequence ID" value="GGJ63728.1"/>
    <property type="molecule type" value="Genomic_DNA"/>
</dbReference>
<dbReference type="PANTHER" id="PTHR43157:SF31">
    <property type="entry name" value="PHOSPHATIDYLINOSITOL-GLYCAN BIOSYNTHESIS CLASS F PROTEIN"/>
    <property type="match status" value="1"/>
</dbReference>
<dbReference type="Pfam" id="PF00106">
    <property type="entry name" value="adh_short"/>
    <property type="match status" value="1"/>
</dbReference>
<dbReference type="Proteomes" id="UP000606115">
    <property type="component" value="Unassembled WGS sequence"/>
</dbReference>
<keyword evidence="1" id="KW-0560">Oxidoreductase</keyword>